<keyword evidence="3" id="KW-1185">Reference proteome</keyword>
<proteinExistence type="predicted"/>
<evidence type="ECO:0000313" key="3">
    <source>
        <dbReference type="Proteomes" id="UP001642464"/>
    </source>
</evidence>
<comment type="caution">
    <text evidence="2">The sequence shown here is derived from an EMBL/GenBank/DDBJ whole genome shotgun (WGS) entry which is preliminary data.</text>
</comment>
<accession>A0ABP0LJD2</accession>
<organism evidence="2 3">
    <name type="scientific">Durusdinium trenchii</name>
    <dbReference type="NCBI Taxonomy" id="1381693"/>
    <lineage>
        <taxon>Eukaryota</taxon>
        <taxon>Sar</taxon>
        <taxon>Alveolata</taxon>
        <taxon>Dinophyceae</taxon>
        <taxon>Suessiales</taxon>
        <taxon>Symbiodiniaceae</taxon>
        <taxon>Durusdinium</taxon>
    </lineage>
</organism>
<name>A0ABP0LJD2_9DINO</name>
<evidence type="ECO:0000256" key="1">
    <source>
        <dbReference type="SAM" id="MobiDB-lite"/>
    </source>
</evidence>
<dbReference type="PROSITE" id="PS50096">
    <property type="entry name" value="IQ"/>
    <property type="match status" value="1"/>
</dbReference>
<feature type="region of interest" description="Disordered" evidence="1">
    <location>
        <begin position="446"/>
        <end position="468"/>
    </location>
</feature>
<protein>
    <submittedName>
        <fullName evidence="2">Uncharacterized protein</fullName>
    </submittedName>
</protein>
<dbReference type="EMBL" id="CAXAMM010016446">
    <property type="protein sequence ID" value="CAK9038856.1"/>
    <property type="molecule type" value="Genomic_DNA"/>
</dbReference>
<evidence type="ECO:0000313" key="2">
    <source>
        <dbReference type="EMBL" id="CAK9038856.1"/>
    </source>
</evidence>
<dbReference type="Proteomes" id="UP001642464">
    <property type="component" value="Unassembled WGS sequence"/>
</dbReference>
<gene>
    <name evidence="2" type="ORF">SCF082_LOCUS22800</name>
</gene>
<reference evidence="2 3" key="1">
    <citation type="submission" date="2024-02" db="EMBL/GenBank/DDBJ databases">
        <authorList>
            <person name="Chen Y."/>
            <person name="Shah S."/>
            <person name="Dougan E. K."/>
            <person name="Thang M."/>
            <person name="Chan C."/>
        </authorList>
    </citation>
    <scope>NUCLEOTIDE SEQUENCE [LARGE SCALE GENOMIC DNA]</scope>
</reference>
<sequence length="468" mass="52418">MVDVANSPADRKMHVCQEDPIIMVQKSFKRYIEAALMHLTDLQRRWGEGGPVAGRSEVEELTSLCKECGLASAKAVVACERVLKSRYRGQAVPVAHRPKEVAQRERRGREAELHRSSAALQRLRGEGAARRISAPLPLPAPDPREQAALRLQRAARGWVRARRGRSQVAKERQKAEASQALGLLLESWATSPTRPSRRAELGHGLRCWRLGSQTVHRAALLLTRTARGWLMRRCALRAAHLAKALQQLRRGREDRLLMGLFAAWHQRLRRRRFWWNEAHGRRQRGSQATVPHRAAACWGVFPELGKSAVAQAHWSWYWSHFVFMAWVRAMGEAADSRSAAWKLRKAVGGGRHEMVGPAPGKVCFEDTMCFFSLCPNAVSKLGPPGLAPKMNGWLPLRIVGGPAPNEAGRSRMVRVPRQAGASSRAAVPDSWLSSLLWWKKWGAAWARKASEPKRSGKPWPSSESRARC</sequence>